<reference evidence="6" key="1">
    <citation type="journal article" date="2023" name="G3 (Bethesda)">
        <title>A reference genome for the long-term kleptoplast-retaining sea slug Elysia crispata morphotype clarki.</title>
        <authorList>
            <person name="Eastman K.E."/>
            <person name="Pendleton A.L."/>
            <person name="Shaikh M.A."/>
            <person name="Suttiyut T."/>
            <person name="Ogas R."/>
            <person name="Tomko P."/>
            <person name="Gavelis G."/>
            <person name="Widhalm J.R."/>
            <person name="Wisecaver J.H."/>
        </authorList>
    </citation>
    <scope>NUCLEOTIDE SEQUENCE</scope>
    <source>
        <strain evidence="6">ECLA1</strain>
    </source>
</reference>
<dbReference type="InterPro" id="IPR002172">
    <property type="entry name" value="LDrepeatLR_classA_rpt"/>
</dbReference>
<evidence type="ECO:0000259" key="5">
    <source>
        <dbReference type="PROSITE" id="PS01180"/>
    </source>
</evidence>
<dbReference type="InterPro" id="IPR000859">
    <property type="entry name" value="CUB_dom"/>
</dbReference>
<dbReference type="EMBL" id="JAWDGP010000216">
    <property type="protein sequence ID" value="KAK3802795.1"/>
    <property type="molecule type" value="Genomic_DNA"/>
</dbReference>
<feature type="domain" description="CUB" evidence="5">
    <location>
        <begin position="442"/>
        <end position="563"/>
    </location>
</feature>
<feature type="domain" description="CUB" evidence="5">
    <location>
        <begin position="150"/>
        <end position="283"/>
    </location>
</feature>
<accession>A0AAE1BBI2</accession>
<dbReference type="InterPro" id="IPR036055">
    <property type="entry name" value="LDL_receptor-like_sf"/>
</dbReference>
<evidence type="ECO:0000256" key="3">
    <source>
        <dbReference type="SAM" id="MobiDB-lite"/>
    </source>
</evidence>
<dbReference type="Pfam" id="PF00431">
    <property type="entry name" value="CUB"/>
    <property type="match status" value="5"/>
</dbReference>
<feature type="compositionally biased region" description="Low complexity" evidence="3">
    <location>
        <begin position="870"/>
        <end position="890"/>
    </location>
</feature>
<evidence type="ECO:0000256" key="4">
    <source>
        <dbReference type="SAM" id="Phobius"/>
    </source>
</evidence>
<feature type="transmembrane region" description="Helical" evidence="4">
    <location>
        <begin position="778"/>
        <end position="801"/>
    </location>
</feature>
<dbReference type="GO" id="GO:0005886">
    <property type="term" value="C:plasma membrane"/>
    <property type="evidence" value="ECO:0007669"/>
    <property type="project" value="TreeGrafter"/>
</dbReference>
<feature type="domain" description="CUB" evidence="5">
    <location>
        <begin position="5"/>
        <end position="135"/>
    </location>
</feature>
<dbReference type="SMART" id="SM00192">
    <property type="entry name" value="LDLa"/>
    <property type="match status" value="1"/>
</dbReference>
<feature type="region of interest" description="Disordered" evidence="3">
    <location>
        <begin position="849"/>
        <end position="890"/>
    </location>
</feature>
<evidence type="ECO:0000256" key="2">
    <source>
        <dbReference type="PROSITE-ProRule" id="PRU00124"/>
    </source>
</evidence>
<dbReference type="PROSITE" id="PS01180">
    <property type="entry name" value="CUB"/>
    <property type="match status" value="5"/>
</dbReference>
<evidence type="ECO:0000256" key="1">
    <source>
        <dbReference type="ARBA" id="ARBA00023157"/>
    </source>
</evidence>
<dbReference type="InterPro" id="IPR035914">
    <property type="entry name" value="Sperma_CUB_dom_sf"/>
</dbReference>
<dbReference type="Gene3D" id="2.60.120.290">
    <property type="entry name" value="Spermadhesin, CUB domain"/>
    <property type="match status" value="5"/>
</dbReference>
<feature type="domain" description="CUB" evidence="5">
    <location>
        <begin position="572"/>
        <end position="698"/>
    </location>
</feature>
<feature type="domain" description="CUB" evidence="5">
    <location>
        <begin position="306"/>
        <end position="427"/>
    </location>
</feature>
<dbReference type="PANTHER" id="PTHR47537">
    <property type="entry name" value="CUBILIN"/>
    <property type="match status" value="1"/>
</dbReference>
<dbReference type="SMART" id="SM00042">
    <property type="entry name" value="CUB"/>
    <property type="match status" value="5"/>
</dbReference>
<dbReference type="PROSITE" id="PS50068">
    <property type="entry name" value="LDLRA_2"/>
    <property type="match status" value="1"/>
</dbReference>
<dbReference type="InterPro" id="IPR053207">
    <property type="entry name" value="Non-NMDA_GluR_Accessory"/>
</dbReference>
<gene>
    <name evidence="6" type="ORF">RRG08_012309</name>
</gene>
<keyword evidence="1" id="KW-1015">Disulfide bond</keyword>
<sequence>MSANCDRIEVSRHQTKKGRKFGVFQSPGFPSHYPNKASCTFKFIGLENERVKITFDTFKLQGRPPSCERDFVNLYSQLQSEQEDLLDAKVTGPFCGTQQDNLPKMVVSTNHILVIWFHSNDDKTNKGFNGTWEFISADIYAMGTESPSSCGYTIRSEKKQTGFITSDTYPGMYPDNLFCHYNLVGKPGQRIKIVLDDFWLFYGGEYCPFDYLKIYDGSSITDEVIAKFCGTYNSSTVLYSSGHNLRLDFVTGEGRLDLDPNPINTNADYKFERKGFNISYEFSDRFVKLDNDYIRAGSQHVRGTECDLRIMSHGENQGSFVSPGFPNQFREGVICKFYLDGFMNDQHLEKVKVNVSAFSIPGNMPYCLLGYLGQNEDSRLSEGHVKTKYCGELNPPTLTSVGPRMVLTLNTTNAVRGGRFVAKYSFIPDFDIPGLSIKEGKCEYGYRSDDWREGYINSPRHPDDYPSDKKCLYIFLPKPNEMIVVTISSFKLSSLNSPPCKTGDTLTFLEDLAGPNTHNFTMTEKYCGQRSPGPYITSRPLKIEFQSDSKDNYVGFKGSYVFVNKTNLDKRCTEKFNASALGGIIKSPNYPKKYPAMTRCEWIIKASSRSHRILVQLSDINIEGKYGRDGMRPDCKLAALRLYRDSADIKPVAALCGKIKDTDPEVSFVSIRDTFKITFISSPNSMGDKGFKISWTEIHDVSYTDCQGFQCLTNKYCIASRLTCNNEPNCGKGDDSDETAECSGPRVGSDRCELCSTRTARVKGLCVEGGPQKATVQILHIAIGTSIASFFCITLLICAFYHRRKFRTERAPPDHDHVEVRYVSAPTGCNTTDRLLMEDRNDAVLAGSGATYHQQQQQQQQYPYNHENHTNGGNHNNMNNAHTAASATTNNSSSAAAVAAAVANTQSPRCQKVSMV</sequence>
<organism evidence="6 7">
    <name type="scientific">Elysia crispata</name>
    <name type="common">lettuce slug</name>
    <dbReference type="NCBI Taxonomy" id="231223"/>
    <lineage>
        <taxon>Eukaryota</taxon>
        <taxon>Metazoa</taxon>
        <taxon>Spiralia</taxon>
        <taxon>Lophotrochozoa</taxon>
        <taxon>Mollusca</taxon>
        <taxon>Gastropoda</taxon>
        <taxon>Heterobranchia</taxon>
        <taxon>Euthyneura</taxon>
        <taxon>Panpulmonata</taxon>
        <taxon>Sacoglossa</taxon>
        <taxon>Placobranchoidea</taxon>
        <taxon>Plakobranchidae</taxon>
        <taxon>Elysia</taxon>
    </lineage>
</organism>
<keyword evidence="4" id="KW-0472">Membrane</keyword>
<protein>
    <recommendedName>
        <fullName evidence="5">CUB domain-containing protein</fullName>
    </recommendedName>
</protein>
<evidence type="ECO:0000313" key="6">
    <source>
        <dbReference type="EMBL" id="KAK3802795.1"/>
    </source>
</evidence>
<comment type="caution">
    <text evidence="2">Lacks conserved residue(s) required for the propagation of feature annotation.</text>
</comment>
<keyword evidence="4" id="KW-0812">Transmembrane</keyword>
<proteinExistence type="predicted"/>
<dbReference type="SUPFAM" id="SSF49854">
    <property type="entry name" value="Spermadhesin, CUB domain"/>
    <property type="match status" value="5"/>
</dbReference>
<dbReference type="Gene3D" id="4.10.400.10">
    <property type="entry name" value="Low-density Lipoprotein Receptor"/>
    <property type="match status" value="1"/>
</dbReference>
<evidence type="ECO:0000313" key="7">
    <source>
        <dbReference type="Proteomes" id="UP001283361"/>
    </source>
</evidence>
<dbReference type="CDD" id="cd00041">
    <property type="entry name" value="CUB"/>
    <property type="match status" value="5"/>
</dbReference>
<dbReference type="AlphaFoldDB" id="A0AAE1BBI2"/>
<dbReference type="PANTHER" id="PTHR47537:SF6">
    <property type="entry name" value="CUB DOMAIN-CONTAINING PROTEIN"/>
    <property type="match status" value="1"/>
</dbReference>
<keyword evidence="4" id="KW-1133">Transmembrane helix</keyword>
<comment type="caution">
    <text evidence="6">The sequence shown here is derived from an EMBL/GenBank/DDBJ whole genome shotgun (WGS) entry which is preliminary data.</text>
</comment>
<keyword evidence="7" id="KW-1185">Reference proteome</keyword>
<name>A0AAE1BBI2_9GAST</name>
<dbReference type="Proteomes" id="UP001283361">
    <property type="component" value="Unassembled WGS sequence"/>
</dbReference>